<gene>
    <name evidence="1" type="ORF">LCGC14_2271680</name>
</gene>
<sequence length="49" mass="5591">MKQKLKRLFTKDVSVTKNGNGSQVRLASKEFDSYKTVKVVVYGIIDNKK</sequence>
<organism evidence="1">
    <name type="scientific">marine sediment metagenome</name>
    <dbReference type="NCBI Taxonomy" id="412755"/>
    <lineage>
        <taxon>unclassified sequences</taxon>
        <taxon>metagenomes</taxon>
        <taxon>ecological metagenomes</taxon>
    </lineage>
</organism>
<evidence type="ECO:0000313" key="1">
    <source>
        <dbReference type="EMBL" id="KKL53811.1"/>
    </source>
</evidence>
<comment type="caution">
    <text evidence="1">The sequence shown here is derived from an EMBL/GenBank/DDBJ whole genome shotgun (WGS) entry which is preliminary data.</text>
</comment>
<dbReference type="AlphaFoldDB" id="A0A0F9DJ31"/>
<protein>
    <submittedName>
        <fullName evidence="1">Uncharacterized protein</fullName>
    </submittedName>
</protein>
<proteinExistence type="predicted"/>
<accession>A0A0F9DJ31</accession>
<dbReference type="EMBL" id="LAZR01031419">
    <property type="protein sequence ID" value="KKL53811.1"/>
    <property type="molecule type" value="Genomic_DNA"/>
</dbReference>
<reference evidence="1" key="1">
    <citation type="journal article" date="2015" name="Nature">
        <title>Complex archaea that bridge the gap between prokaryotes and eukaryotes.</title>
        <authorList>
            <person name="Spang A."/>
            <person name="Saw J.H."/>
            <person name="Jorgensen S.L."/>
            <person name="Zaremba-Niedzwiedzka K."/>
            <person name="Martijn J."/>
            <person name="Lind A.E."/>
            <person name="van Eijk R."/>
            <person name="Schleper C."/>
            <person name="Guy L."/>
            <person name="Ettema T.J."/>
        </authorList>
    </citation>
    <scope>NUCLEOTIDE SEQUENCE</scope>
</reference>
<name>A0A0F9DJ31_9ZZZZ</name>